<reference evidence="4 5" key="1">
    <citation type="submission" date="2014-04" db="EMBL/GenBank/DDBJ databases">
        <authorList>
            <consortium name="DOE Joint Genome Institute"/>
            <person name="Kuo A."/>
            <person name="Zuccaro A."/>
            <person name="Kohler A."/>
            <person name="Nagy L.G."/>
            <person name="Floudas D."/>
            <person name="Copeland A."/>
            <person name="Barry K.W."/>
            <person name="Cichocki N."/>
            <person name="Veneault-Fourrey C."/>
            <person name="LaButti K."/>
            <person name="Lindquist E.A."/>
            <person name="Lipzen A."/>
            <person name="Lundell T."/>
            <person name="Morin E."/>
            <person name="Murat C."/>
            <person name="Sun H."/>
            <person name="Tunlid A."/>
            <person name="Henrissat B."/>
            <person name="Grigoriev I.V."/>
            <person name="Hibbett D.S."/>
            <person name="Martin F."/>
            <person name="Nordberg H.P."/>
            <person name="Cantor M.N."/>
            <person name="Hua S.X."/>
        </authorList>
    </citation>
    <scope>NUCLEOTIDE SEQUENCE [LARGE SCALE GENOMIC DNA]</scope>
    <source>
        <strain evidence="4 5">MAFF 305830</strain>
    </source>
</reference>
<keyword evidence="5" id="KW-1185">Reference proteome</keyword>
<evidence type="ECO:0000256" key="1">
    <source>
        <dbReference type="ARBA" id="ARBA00022737"/>
    </source>
</evidence>
<dbReference type="PANTHER" id="PTHR45641:SF19">
    <property type="entry name" value="NEPHROCYSTIN-3"/>
    <property type="match status" value="1"/>
</dbReference>
<evidence type="ECO:0008006" key="6">
    <source>
        <dbReference type="Google" id="ProtNLM"/>
    </source>
</evidence>
<dbReference type="InterPro" id="IPR019734">
    <property type="entry name" value="TPR_rpt"/>
</dbReference>
<keyword evidence="1" id="KW-0677">Repeat</keyword>
<organism evidence="4 5">
    <name type="scientific">Serendipita vermifera MAFF 305830</name>
    <dbReference type="NCBI Taxonomy" id="933852"/>
    <lineage>
        <taxon>Eukaryota</taxon>
        <taxon>Fungi</taxon>
        <taxon>Dikarya</taxon>
        <taxon>Basidiomycota</taxon>
        <taxon>Agaricomycotina</taxon>
        <taxon>Agaricomycetes</taxon>
        <taxon>Sebacinales</taxon>
        <taxon>Serendipitaceae</taxon>
        <taxon>Serendipita</taxon>
    </lineage>
</organism>
<dbReference type="EMBL" id="KN824360">
    <property type="protein sequence ID" value="KIM22225.1"/>
    <property type="molecule type" value="Genomic_DNA"/>
</dbReference>
<dbReference type="SMART" id="SM00028">
    <property type="entry name" value="TPR"/>
    <property type="match status" value="7"/>
</dbReference>
<evidence type="ECO:0000313" key="4">
    <source>
        <dbReference type="EMBL" id="KIM22225.1"/>
    </source>
</evidence>
<evidence type="ECO:0000313" key="5">
    <source>
        <dbReference type="Proteomes" id="UP000054097"/>
    </source>
</evidence>
<dbReference type="HOGENOM" id="CLU_462439_0_0_1"/>
<dbReference type="InterPro" id="IPR011990">
    <property type="entry name" value="TPR-like_helical_dom_sf"/>
</dbReference>
<gene>
    <name evidence="4" type="ORF">M408DRAFT_333004</name>
</gene>
<proteinExistence type="predicted"/>
<dbReference type="PANTHER" id="PTHR45641">
    <property type="entry name" value="TETRATRICOPEPTIDE REPEAT PROTEIN (AFU_ORTHOLOGUE AFUA_6G03870)"/>
    <property type="match status" value="1"/>
</dbReference>
<accession>A0A0C3AC52</accession>
<keyword evidence="2" id="KW-0802">TPR repeat</keyword>
<dbReference type="Gene3D" id="1.25.40.10">
    <property type="entry name" value="Tetratricopeptide repeat domain"/>
    <property type="match status" value="2"/>
</dbReference>
<feature type="region of interest" description="Disordered" evidence="3">
    <location>
        <begin position="564"/>
        <end position="590"/>
    </location>
</feature>
<dbReference type="SUPFAM" id="SSF48452">
    <property type="entry name" value="TPR-like"/>
    <property type="match status" value="2"/>
</dbReference>
<reference evidence="5" key="2">
    <citation type="submission" date="2015-01" db="EMBL/GenBank/DDBJ databases">
        <title>Evolutionary Origins and Diversification of the Mycorrhizal Mutualists.</title>
        <authorList>
            <consortium name="DOE Joint Genome Institute"/>
            <consortium name="Mycorrhizal Genomics Consortium"/>
            <person name="Kohler A."/>
            <person name="Kuo A."/>
            <person name="Nagy L.G."/>
            <person name="Floudas D."/>
            <person name="Copeland A."/>
            <person name="Barry K.W."/>
            <person name="Cichocki N."/>
            <person name="Veneault-Fourrey C."/>
            <person name="LaButti K."/>
            <person name="Lindquist E.A."/>
            <person name="Lipzen A."/>
            <person name="Lundell T."/>
            <person name="Morin E."/>
            <person name="Murat C."/>
            <person name="Riley R."/>
            <person name="Ohm R."/>
            <person name="Sun H."/>
            <person name="Tunlid A."/>
            <person name="Henrissat B."/>
            <person name="Grigoriev I.V."/>
            <person name="Hibbett D.S."/>
            <person name="Martin F."/>
        </authorList>
    </citation>
    <scope>NUCLEOTIDE SEQUENCE [LARGE SCALE GENOMIC DNA]</scope>
    <source>
        <strain evidence="5">MAFF 305830</strain>
    </source>
</reference>
<sequence length="590" mass="65923">MALLRYSKRLNAAGRHEDALVKSTEAIDIESQLVSVKRAFLPDFAKALIYHAYSLLGTGRFQGSLESIEKAVEICRQLVSESKDQYSALLSKALNFLSVCLYEHHRYDDSVKAAKEAIQIRRMLVEIRPEEYSFALADSLNNLSLSLGELWKYDEALTVSREAVEFARARVAKEPNDPQKWLLAQSLEPFAEHLKGLDMMEESVRIARETIVLIRSLATDNEALRTDLSEALLNLGKGLTELGDLEPAMQALKESVEIRRVLVESYQRVQLPLLAESLDWLGWCLMGMGRREEALEAAQESVDLFSHAMRTSDCPDAFRLGLVMALSLQSRCLRLAGRSKEALQPAREGCELLSTFPPHYPPLSVAYVSGTVLRAYSSALHDDQQYELALKTAKESLKARQKLPIQYVVDKSESMMRYAQTLGDTNHLEEAHRVGTDGIATLRPIAETRPGINRTTLAKALLKLCRIDAKIEEHKSDCVGLAQEAVNLLKKQPETFGPELAEALHELALAYERENKVAEALVIAREASELRLVWAGKGTIRGFGALMDQSKALVRRLSEKGVTHISPMPSPRLHTTELLTRSPKRNTTLP</sequence>
<dbReference type="AlphaFoldDB" id="A0A0C3AC52"/>
<dbReference type="Pfam" id="PF13374">
    <property type="entry name" value="TPR_10"/>
    <property type="match status" value="2"/>
</dbReference>
<name>A0A0C3AC52_SERVB</name>
<evidence type="ECO:0000256" key="2">
    <source>
        <dbReference type="ARBA" id="ARBA00022803"/>
    </source>
</evidence>
<dbReference type="Proteomes" id="UP000054097">
    <property type="component" value="Unassembled WGS sequence"/>
</dbReference>
<dbReference type="OrthoDB" id="3038309at2759"/>
<evidence type="ECO:0000256" key="3">
    <source>
        <dbReference type="SAM" id="MobiDB-lite"/>
    </source>
</evidence>
<protein>
    <recommendedName>
        <fullName evidence="6">MalT-like TPR region domain-containing protein</fullName>
    </recommendedName>
</protein>